<name>A0A3A9K9H7_9BACI</name>
<feature type="transmembrane region" description="Helical" evidence="1">
    <location>
        <begin position="89"/>
        <end position="109"/>
    </location>
</feature>
<reference evidence="2 3" key="1">
    <citation type="submission" date="2017-10" db="EMBL/GenBank/DDBJ databases">
        <title>Bacillus sp. nov., a halophilic bacterium isolated from a Keqin Lake.</title>
        <authorList>
            <person name="Wang H."/>
        </authorList>
    </citation>
    <scope>NUCLEOTIDE SEQUENCE [LARGE SCALE GENOMIC DNA]</scope>
    <source>
        <strain evidence="2 3">KCTC 13187</strain>
    </source>
</reference>
<evidence type="ECO:0000313" key="2">
    <source>
        <dbReference type="EMBL" id="RKL68188.1"/>
    </source>
</evidence>
<organism evidence="2 3">
    <name type="scientific">Salipaludibacillus neizhouensis</name>
    <dbReference type="NCBI Taxonomy" id="885475"/>
    <lineage>
        <taxon>Bacteria</taxon>
        <taxon>Bacillati</taxon>
        <taxon>Bacillota</taxon>
        <taxon>Bacilli</taxon>
        <taxon>Bacillales</taxon>
        <taxon>Bacillaceae</taxon>
    </lineage>
</organism>
<evidence type="ECO:0000313" key="3">
    <source>
        <dbReference type="Proteomes" id="UP000281498"/>
    </source>
</evidence>
<keyword evidence="1" id="KW-0472">Membrane</keyword>
<evidence type="ECO:0000256" key="1">
    <source>
        <dbReference type="SAM" id="Phobius"/>
    </source>
</evidence>
<dbReference type="Proteomes" id="UP000281498">
    <property type="component" value="Unassembled WGS sequence"/>
</dbReference>
<protein>
    <recommendedName>
        <fullName evidence="4">J domain-containing protein</fullName>
    </recommendedName>
</protein>
<keyword evidence="1" id="KW-0812">Transmembrane</keyword>
<dbReference type="AlphaFoldDB" id="A0A3A9K9H7"/>
<proteinExistence type="predicted"/>
<comment type="caution">
    <text evidence="2">The sequence shown here is derived from an EMBL/GenBank/DDBJ whole genome shotgun (WGS) entry which is preliminary data.</text>
</comment>
<accession>A0A3A9K9H7</accession>
<keyword evidence="3" id="KW-1185">Reference proteome</keyword>
<keyword evidence="1" id="KW-1133">Transmembrane helix</keyword>
<gene>
    <name evidence="2" type="ORF">CR203_06790</name>
</gene>
<dbReference type="EMBL" id="PDOE01000002">
    <property type="protein sequence ID" value="RKL68188.1"/>
    <property type="molecule type" value="Genomic_DNA"/>
</dbReference>
<evidence type="ECO:0008006" key="4">
    <source>
        <dbReference type="Google" id="ProtNLM"/>
    </source>
</evidence>
<dbReference type="RefSeq" id="WP_183040984.1">
    <property type="nucleotide sequence ID" value="NZ_KZ614147.1"/>
</dbReference>
<sequence>MDLKTAYKIMGIPEDASIDQLEKQYMLWIRKEKAQQDQRQEGAQADNNSIDMDKITEAYYLIKNPDSDFTRPEEEETNERIGFLNFYKYHLIGLLLFISIVGYFVYNFIDHRAEEAAKANLPTPDFEVLIMGNFDIHLENIPLLEDRIKKEFPEWKNVKINYEQSSVGDDIQIDFAKRPALLMTLRENTPDLYLVDAEHFDILFDYELFAPINMGDELTEKEDNDTFWYNQLDGESEQLYGVDMADSAIFSAFEFGNDEVIAAIRDASPKQENAQEFIKQR</sequence>